<evidence type="ECO:0000313" key="4">
    <source>
        <dbReference type="EMBL" id="KAH3678526.1"/>
    </source>
</evidence>
<evidence type="ECO:0000256" key="1">
    <source>
        <dbReference type="SAM" id="Coils"/>
    </source>
</evidence>
<dbReference type="EMBL" id="JAEUBF010000443">
    <property type="protein sequence ID" value="KAH3678526.1"/>
    <property type="molecule type" value="Genomic_DNA"/>
</dbReference>
<feature type="region of interest" description="Disordered" evidence="2">
    <location>
        <begin position="1"/>
        <end position="48"/>
    </location>
</feature>
<reference evidence="4" key="1">
    <citation type="journal article" date="2021" name="Open Biol.">
        <title>Shared evolutionary footprints suggest mitochondrial oxidative damage underlies multiple complex I losses in fungi.</title>
        <authorList>
            <person name="Schikora-Tamarit M.A."/>
            <person name="Marcet-Houben M."/>
            <person name="Nosek J."/>
            <person name="Gabaldon T."/>
        </authorList>
    </citation>
    <scope>NUCLEOTIDE SEQUENCE</scope>
    <source>
        <strain evidence="4">CBS6341</strain>
    </source>
</reference>
<dbReference type="AlphaFoldDB" id="A0A9P8TH02"/>
<dbReference type="OrthoDB" id="4064064at2759"/>
<name>A0A9P8TH02_9ASCO</name>
<comment type="caution">
    <text evidence="4">The sequence shown here is derived from an EMBL/GenBank/DDBJ whole genome shotgun (WGS) entry which is preliminary data.</text>
</comment>
<keyword evidence="3" id="KW-0812">Transmembrane</keyword>
<dbReference type="Proteomes" id="UP000769528">
    <property type="component" value="Unassembled WGS sequence"/>
</dbReference>
<proteinExistence type="predicted"/>
<evidence type="ECO:0008006" key="6">
    <source>
        <dbReference type="Google" id="ProtNLM"/>
    </source>
</evidence>
<keyword evidence="5" id="KW-1185">Reference proteome</keyword>
<feature type="transmembrane region" description="Helical" evidence="3">
    <location>
        <begin position="607"/>
        <end position="627"/>
    </location>
</feature>
<accession>A0A9P8TH02</accession>
<keyword evidence="3" id="KW-0472">Membrane</keyword>
<evidence type="ECO:0000256" key="3">
    <source>
        <dbReference type="SAM" id="Phobius"/>
    </source>
</evidence>
<feature type="compositionally biased region" description="Basic residues" evidence="2">
    <location>
        <begin position="367"/>
        <end position="384"/>
    </location>
</feature>
<sequence>MGNNQTIGDLRRSNIKGSIENERNNPDSNANKKKLRIPSNSQWSSNLTEDHGIKFHRALRGRSSLRNVSDLQHTQTNGFDFDPLDSQKSENVDINKRQSQISIQSSSSNAILDYSTKQASLQSRIDADGEENEEHKLKEAGQLATVFLEMRESIMSLHNVDTKQNEKLGTERGPIKLYSHAKKVSRKTQLRAERVKAMLNLYYFSIFQAQKSTNPEFEGVDGIYNPLQIMRNRKLKKKYHQHHQVSIRTLPYASTAFSKRKDKLIWEMDLSELTRDDTWRTQHWNELVNSRGELWFPDAKVYIKRHHGTNIIDDGDNNDDDNSNNIERGLHNIHDKLFELNYDDYDHKRDTSTSRDSSRDGLSDRRSRSRNFNKRREKLPKHSKSPVDNSQSTQSLTKYLLVDEEQDESKPESNSVNGSSLSLKGKVLEGIQIEPIHRQADDRVSSKSESVIAYSKTIDTSLNPVTDDDREKGEYKELNEYLTELKNSKELLQLSDSFFNIKLLEYERAVKVIDFDSAYDNIEGTYKVIKDDKLQENENLINSKSEELDNLRNKLTNEYSKVDKLLLLSDRTIGEVNITLSLEFRKLTERFERLGPIHKRADSVVNFIYWILENLVVLLLWCIWIGFSVGRLVKLIIICAWKLFEWIVL</sequence>
<feature type="region of interest" description="Disordered" evidence="2">
    <location>
        <begin position="348"/>
        <end position="394"/>
    </location>
</feature>
<feature type="compositionally biased region" description="Basic and acidic residues" evidence="2">
    <location>
        <begin position="348"/>
        <end position="366"/>
    </location>
</feature>
<keyword evidence="1" id="KW-0175">Coiled coil</keyword>
<dbReference type="PANTHER" id="PTHR38426">
    <property type="entry name" value="MAINTENANCE OF TELOMERE CAPPING PROTEIN 4"/>
    <property type="match status" value="1"/>
</dbReference>
<gene>
    <name evidence="4" type="ORF">WICMUC_001543</name>
</gene>
<keyword evidence="3" id="KW-1133">Transmembrane helix</keyword>
<evidence type="ECO:0000256" key="2">
    <source>
        <dbReference type="SAM" id="MobiDB-lite"/>
    </source>
</evidence>
<organism evidence="4 5">
    <name type="scientific">Wickerhamomyces mucosus</name>
    <dbReference type="NCBI Taxonomy" id="1378264"/>
    <lineage>
        <taxon>Eukaryota</taxon>
        <taxon>Fungi</taxon>
        <taxon>Dikarya</taxon>
        <taxon>Ascomycota</taxon>
        <taxon>Saccharomycotina</taxon>
        <taxon>Saccharomycetes</taxon>
        <taxon>Phaffomycetales</taxon>
        <taxon>Wickerhamomycetaceae</taxon>
        <taxon>Wickerhamomyces</taxon>
    </lineage>
</organism>
<dbReference type="InterPro" id="IPR038769">
    <property type="entry name" value="MTC4"/>
</dbReference>
<feature type="coiled-coil region" evidence="1">
    <location>
        <begin position="534"/>
        <end position="561"/>
    </location>
</feature>
<reference evidence="4" key="2">
    <citation type="submission" date="2021-01" db="EMBL/GenBank/DDBJ databases">
        <authorList>
            <person name="Schikora-Tamarit M.A."/>
        </authorList>
    </citation>
    <scope>NUCLEOTIDE SEQUENCE</scope>
    <source>
        <strain evidence="4">CBS6341</strain>
    </source>
</reference>
<protein>
    <recommendedName>
        <fullName evidence="6">Maintenance of telomere capping protein 4</fullName>
    </recommendedName>
</protein>
<evidence type="ECO:0000313" key="5">
    <source>
        <dbReference type="Proteomes" id="UP000769528"/>
    </source>
</evidence>
<feature type="compositionally biased region" description="Polar residues" evidence="2">
    <location>
        <begin position="38"/>
        <end position="47"/>
    </location>
</feature>
<dbReference type="PANTHER" id="PTHR38426:SF1">
    <property type="entry name" value="MAINTENANCE OF TELOMERE CAPPING PROTEIN 4"/>
    <property type="match status" value="1"/>
</dbReference>